<comment type="caution">
    <text evidence="3">The sequence shown here is derived from an EMBL/GenBank/DDBJ whole genome shotgun (WGS) entry which is preliminary data.</text>
</comment>
<name>A0A9Q5I0Q4_SANBA</name>
<evidence type="ECO:0000313" key="3">
    <source>
        <dbReference type="EMBL" id="OCB89345.1"/>
    </source>
</evidence>
<evidence type="ECO:0000256" key="1">
    <source>
        <dbReference type="SAM" id="MobiDB-lite"/>
    </source>
</evidence>
<dbReference type="OrthoDB" id="5419821at2759"/>
<feature type="region of interest" description="Disordered" evidence="1">
    <location>
        <begin position="1"/>
        <end position="26"/>
    </location>
</feature>
<dbReference type="PANTHER" id="PTHR39639:SF1">
    <property type="entry name" value="DUF262 DOMAIN-CONTAINING PROTEIN"/>
    <property type="match status" value="1"/>
</dbReference>
<dbReference type="PANTHER" id="PTHR39639">
    <property type="entry name" value="CHROMOSOME 16, WHOLE GENOME SHOTGUN SEQUENCE"/>
    <property type="match status" value="1"/>
</dbReference>
<dbReference type="Proteomes" id="UP000757232">
    <property type="component" value="Unassembled WGS sequence"/>
</dbReference>
<protein>
    <recommendedName>
        <fullName evidence="2">GmrSD restriction endonucleases N-terminal domain-containing protein</fullName>
    </recommendedName>
</protein>
<feature type="region of interest" description="Disordered" evidence="1">
    <location>
        <begin position="382"/>
        <end position="423"/>
    </location>
</feature>
<dbReference type="EMBL" id="LNZH02000157">
    <property type="protein sequence ID" value="OCB89345.1"/>
    <property type="molecule type" value="Genomic_DNA"/>
</dbReference>
<dbReference type="Pfam" id="PF03235">
    <property type="entry name" value="GmrSD_N"/>
    <property type="match status" value="1"/>
</dbReference>
<evidence type="ECO:0000313" key="4">
    <source>
        <dbReference type="Proteomes" id="UP000757232"/>
    </source>
</evidence>
<feature type="compositionally biased region" description="Acidic residues" evidence="1">
    <location>
        <begin position="1"/>
        <end position="25"/>
    </location>
</feature>
<proteinExistence type="predicted"/>
<feature type="compositionally biased region" description="Basic and acidic residues" evidence="1">
    <location>
        <begin position="391"/>
        <end position="401"/>
    </location>
</feature>
<sequence length="423" mass="48236">MSDKEFEIDELESDYGSDEEYDDNDPNVFKIRDPLPPPSASVYTTQELHQLIHEGHIDLSPPYQRAVVWSREKQMTLIESIFRNFYIPPVLFYVRTELDDPDLPVRVCMDGKQRLSSIQAFFDGQIPYKDPVTKKLFYYTVPSSQSGKKLPIPPKYKQIFASKHITCVEFSDIGPAVERDIFQRVQLGMALTAAEKLAAISSPYADWISELDIRHVRGVDDGLNIVLKWDASRGKHFQCIAQLVYCVENLPKRSMPTSVTLAGWLQKPNEPKESLKQEIEQVLKKYWIIASTDHLKQGFTVIKQMVAPVEFIFMGVLIAVLLRCEDEVIAEELLELRQYVRGLHKDNVRSNNRVAGSSWDFIETAAKRHDVEYAWSLTTNGTTGNKRRRGKGDTGDDEYKAKQPATPIKNLGIKPGTRARNGK</sequence>
<evidence type="ECO:0000259" key="2">
    <source>
        <dbReference type="Pfam" id="PF03235"/>
    </source>
</evidence>
<dbReference type="InterPro" id="IPR004919">
    <property type="entry name" value="GmrSD_N"/>
</dbReference>
<feature type="domain" description="GmrSD restriction endonucleases N-terminal" evidence="2">
    <location>
        <begin position="49"/>
        <end position="137"/>
    </location>
</feature>
<gene>
    <name evidence="3" type="ORF">A7U60_g3435</name>
</gene>
<accession>A0A9Q5I0Q4</accession>
<organism evidence="3 4">
    <name type="scientific">Sanghuangporus baumii</name>
    <name type="common">Phellinus baumii</name>
    <dbReference type="NCBI Taxonomy" id="108892"/>
    <lineage>
        <taxon>Eukaryota</taxon>
        <taxon>Fungi</taxon>
        <taxon>Dikarya</taxon>
        <taxon>Basidiomycota</taxon>
        <taxon>Agaricomycotina</taxon>
        <taxon>Agaricomycetes</taxon>
        <taxon>Hymenochaetales</taxon>
        <taxon>Hymenochaetaceae</taxon>
        <taxon>Sanghuangporus</taxon>
    </lineage>
</organism>
<keyword evidence="4" id="KW-1185">Reference proteome</keyword>
<dbReference type="AlphaFoldDB" id="A0A9Q5I0Q4"/>
<reference evidence="3" key="1">
    <citation type="submission" date="2016-06" db="EMBL/GenBank/DDBJ databases">
        <title>Draft Genome sequence of the fungus Inonotus baumii.</title>
        <authorList>
            <person name="Zhu H."/>
            <person name="Lin W."/>
        </authorList>
    </citation>
    <scope>NUCLEOTIDE SEQUENCE</scope>
    <source>
        <strain evidence="3">821</strain>
    </source>
</reference>